<dbReference type="GO" id="GO:0005886">
    <property type="term" value="C:plasma membrane"/>
    <property type="evidence" value="ECO:0007669"/>
    <property type="project" value="TreeGrafter"/>
</dbReference>
<dbReference type="PANTHER" id="PTHR12276">
    <property type="entry name" value="EPSIN/ENT-RELATED"/>
    <property type="match status" value="1"/>
</dbReference>
<evidence type="ECO:0000313" key="8">
    <source>
        <dbReference type="Proteomes" id="UP000813462"/>
    </source>
</evidence>
<dbReference type="CDD" id="cd03571">
    <property type="entry name" value="ENTH"/>
    <property type="match status" value="1"/>
</dbReference>
<dbReference type="EMBL" id="JAEACU010000003">
    <property type="protein sequence ID" value="KAH7537210.1"/>
    <property type="molecule type" value="Genomic_DNA"/>
</dbReference>
<dbReference type="GO" id="GO:0005543">
    <property type="term" value="F:phospholipid binding"/>
    <property type="evidence" value="ECO:0007669"/>
    <property type="project" value="TreeGrafter"/>
</dbReference>
<comment type="caution">
    <text evidence="7">The sequence shown here is derived from an EMBL/GenBank/DDBJ whole genome shotgun (WGS) entry which is preliminary data.</text>
</comment>
<keyword evidence="4" id="KW-0968">Cytoplasmic vesicle</keyword>
<evidence type="ECO:0000256" key="5">
    <source>
        <dbReference type="SAM" id="MobiDB-lite"/>
    </source>
</evidence>
<gene>
    <name evidence="7" type="ORF">FEM48_Zijuj03G0068500</name>
</gene>
<evidence type="ECO:0000256" key="1">
    <source>
        <dbReference type="ARBA" id="ARBA00004132"/>
    </source>
</evidence>
<dbReference type="SUPFAM" id="SSF48464">
    <property type="entry name" value="ENTH/VHS domain"/>
    <property type="match status" value="1"/>
</dbReference>
<reference evidence="7" key="1">
    <citation type="journal article" date="2021" name="Front. Plant Sci.">
        <title>Chromosome-Scale Genome Assembly for Chinese Sour Jujube and Insights Into Its Genome Evolution and Domestication Signature.</title>
        <authorList>
            <person name="Shen L.-Y."/>
            <person name="Luo H."/>
            <person name="Wang X.-L."/>
            <person name="Wang X.-M."/>
            <person name="Qiu X.-J."/>
            <person name="Liu H."/>
            <person name="Zhou S.-S."/>
            <person name="Jia K.-H."/>
            <person name="Nie S."/>
            <person name="Bao Y.-T."/>
            <person name="Zhang R.-G."/>
            <person name="Yun Q.-Z."/>
            <person name="Chai Y.-H."/>
            <person name="Lu J.-Y."/>
            <person name="Li Y."/>
            <person name="Zhao S.-W."/>
            <person name="Mao J.-F."/>
            <person name="Jia S.-G."/>
            <person name="Mao Y.-M."/>
        </authorList>
    </citation>
    <scope>NUCLEOTIDE SEQUENCE</scope>
    <source>
        <strain evidence="7">AT0</strain>
        <tissue evidence="7">Leaf</tissue>
    </source>
</reference>
<organism evidence="7 8">
    <name type="scientific">Ziziphus jujuba var. spinosa</name>
    <dbReference type="NCBI Taxonomy" id="714518"/>
    <lineage>
        <taxon>Eukaryota</taxon>
        <taxon>Viridiplantae</taxon>
        <taxon>Streptophyta</taxon>
        <taxon>Embryophyta</taxon>
        <taxon>Tracheophyta</taxon>
        <taxon>Spermatophyta</taxon>
        <taxon>Magnoliopsida</taxon>
        <taxon>eudicotyledons</taxon>
        <taxon>Gunneridae</taxon>
        <taxon>Pentapetalae</taxon>
        <taxon>rosids</taxon>
        <taxon>fabids</taxon>
        <taxon>Rosales</taxon>
        <taxon>Rhamnaceae</taxon>
        <taxon>Paliureae</taxon>
        <taxon>Ziziphus</taxon>
    </lineage>
</organism>
<dbReference type="PROSITE" id="PS50942">
    <property type="entry name" value="ENTH"/>
    <property type="match status" value="1"/>
</dbReference>
<dbReference type="GO" id="GO:0005794">
    <property type="term" value="C:Golgi apparatus"/>
    <property type="evidence" value="ECO:0007669"/>
    <property type="project" value="UniProtKB-SubCell"/>
</dbReference>
<comment type="subcellular location">
    <subcellularLocation>
        <location evidence="1">Cytoplasmic vesicle</location>
        <location evidence="1">Clathrin-coated vesicle</location>
    </subcellularLocation>
    <subcellularLocation>
        <location evidence="2">Golgi apparatus</location>
    </subcellularLocation>
</comment>
<evidence type="ECO:0000256" key="2">
    <source>
        <dbReference type="ARBA" id="ARBA00004555"/>
    </source>
</evidence>
<evidence type="ECO:0000256" key="3">
    <source>
        <dbReference type="ARBA" id="ARBA00023034"/>
    </source>
</evidence>
<dbReference type="GO" id="GO:0030276">
    <property type="term" value="F:clathrin binding"/>
    <property type="evidence" value="ECO:0007669"/>
    <property type="project" value="TreeGrafter"/>
</dbReference>
<dbReference type="GO" id="GO:0005768">
    <property type="term" value="C:endosome"/>
    <property type="evidence" value="ECO:0007669"/>
    <property type="project" value="TreeGrafter"/>
</dbReference>
<evidence type="ECO:0000256" key="4">
    <source>
        <dbReference type="ARBA" id="ARBA00023329"/>
    </source>
</evidence>
<dbReference type="InterPro" id="IPR008942">
    <property type="entry name" value="ENTH_VHS"/>
</dbReference>
<dbReference type="InterPro" id="IPR013809">
    <property type="entry name" value="ENTH"/>
</dbReference>
<evidence type="ECO:0000259" key="6">
    <source>
        <dbReference type="PROSITE" id="PS50942"/>
    </source>
</evidence>
<sequence length="280" mass="32609">MATPFLNELKKQASFFFKDKIKTVRLVLTDATPTQLMTDEATNGNSWPPDTRTFRVISRAAFDIDDYWRIVEILHKRLMNFDRENWRGSYKALILLEHLLTHGPLSVALEFQDDKDTIKNMGSFQQIDEKGFNWGLSVKKLSQRVLKLLEDELFRKQERAKAHNLTRGIQGFGSFNQRSSSNSEESLEFLDSKTYGRCNSHYNEHGDQNHKTKFLASNGFFFVDEDGIGKKRHIDLESRKPEKYSDSNWLSEEDEYSREDHPFCTKNKHPLTDSLLSSVE</sequence>
<feature type="domain" description="ENTH" evidence="6">
    <location>
        <begin position="26"/>
        <end position="159"/>
    </location>
</feature>
<accession>A0A978VNT5</accession>
<evidence type="ECO:0000313" key="7">
    <source>
        <dbReference type="EMBL" id="KAH7537210.1"/>
    </source>
</evidence>
<name>A0A978VNT5_ZIZJJ</name>
<dbReference type="Gene3D" id="1.25.40.90">
    <property type="match status" value="1"/>
</dbReference>
<dbReference type="SMART" id="SM00273">
    <property type="entry name" value="ENTH"/>
    <property type="match status" value="1"/>
</dbReference>
<dbReference type="Pfam" id="PF01417">
    <property type="entry name" value="ENTH"/>
    <property type="match status" value="1"/>
</dbReference>
<dbReference type="GO" id="GO:0006897">
    <property type="term" value="P:endocytosis"/>
    <property type="evidence" value="ECO:0007669"/>
    <property type="project" value="TreeGrafter"/>
</dbReference>
<dbReference type="OrthoDB" id="4033880at2759"/>
<proteinExistence type="predicted"/>
<dbReference type="AlphaFoldDB" id="A0A978VNT5"/>
<feature type="region of interest" description="Disordered" evidence="5">
    <location>
        <begin position="257"/>
        <end position="280"/>
    </location>
</feature>
<dbReference type="GO" id="GO:0030125">
    <property type="term" value="C:clathrin vesicle coat"/>
    <property type="evidence" value="ECO:0007669"/>
    <property type="project" value="TreeGrafter"/>
</dbReference>
<keyword evidence="3" id="KW-0333">Golgi apparatus</keyword>
<dbReference type="Proteomes" id="UP000813462">
    <property type="component" value="Unassembled WGS sequence"/>
</dbReference>
<protein>
    <recommendedName>
        <fullName evidence="6">ENTH domain-containing protein</fullName>
    </recommendedName>
</protein>
<dbReference type="PANTHER" id="PTHR12276:SF113">
    <property type="entry name" value="ENTH_VHS FAMILY PROTEIN"/>
    <property type="match status" value="1"/>
</dbReference>